<evidence type="ECO:0000256" key="1">
    <source>
        <dbReference type="SAM" id="MobiDB-lite"/>
    </source>
</evidence>
<proteinExistence type="predicted"/>
<dbReference type="EMBL" id="JACOOH010000007">
    <property type="protein sequence ID" value="MBC5622497.1"/>
    <property type="molecule type" value="Genomic_DNA"/>
</dbReference>
<keyword evidence="3" id="KW-1185">Reference proteome</keyword>
<sequence length="554" mass="61874">METPKYMMKKIFFLLLVLLGMRDGVSAQSSHLMPFFRSFLDGDMENVKLFESNQIEASGRKADNTYKRANQAKPVKNLGLRLTQGKEEVGAFYLPDYIFSTKDGLLIEFEYIMMYTNPSEKGLTDGICMFLVDATTNQYIGDNLKYGAEGAGFGYTHRASVHQSINKGVLPITGMKGGYLAVALDQGNFKNWRMEDYEMRNGIPYDDNLTTIANAQPLKYNTRSNVTIRGAAGRGKKTITTQQNTHEVPEGSWGFPVLITRHTGWSITGGLEDEHSNGLRNEAGFELNTTSGQYERHVAPRIDKPFNISGGGVFSHSDESTYRKAIIALEPNDNGGGFKITVTIQHGTEKTIVIENYTYPSSLSYAENSLPIRIAGGSPPKPIWYTNPPVTNLTLTTPQRLCIGFMASTGQLTAHTNIIKNLRITPLYGARAEDDIYEHRRGPATVRPLDNDVAYRGEGSTPNAGKDNLNPRSFRIWKNDKECLGSEVFVYEAPNEGKWVYNPELAEMMFFPVKGFKGEVSIMYDVKGKYAPYDDELFRSSLAKIVIHIDDNQP</sequence>
<dbReference type="RefSeq" id="WP_186977240.1">
    <property type="nucleotide sequence ID" value="NZ_JACOOH010000007.1"/>
</dbReference>
<protein>
    <submittedName>
        <fullName evidence="2">Uncharacterized protein</fullName>
    </submittedName>
</protein>
<organism evidence="2 3">
    <name type="scientific">Butyricimonas hominis</name>
    <dbReference type="NCBI Taxonomy" id="2763032"/>
    <lineage>
        <taxon>Bacteria</taxon>
        <taxon>Pseudomonadati</taxon>
        <taxon>Bacteroidota</taxon>
        <taxon>Bacteroidia</taxon>
        <taxon>Bacteroidales</taxon>
        <taxon>Odoribacteraceae</taxon>
        <taxon>Butyricimonas</taxon>
    </lineage>
</organism>
<feature type="region of interest" description="Disordered" evidence="1">
    <location>
        <begin position="448"/>
        <end position="469"/>
    </location>
</feature>
<gene>
    <name evidence="2" type="ORF">H8S64_15475</name>
</gene>
<reference evidence="2 3" key="1">
    <citation type="submission" date="2020-08" db="EMBL/GenBank/DDBJ databases">
        <title>Genome public.</title>
        <authorList>
            <person name="Liu C."/>
            <person name="Sun Q."/>
        </authorList>
    </citation>
    <scope>NUCLEOTIDE SEQUENCE [LARGE SCALE GENOMIC DNA]</scope>
    <source>
        <strain evidence="2 3">NSJ-56</strain>
    </source>
</reference>
<accession>A0ABR7D403</accession>
<evidence type="ECO:0000313" key="2">
    <source>
        <dbReference type="EMBL" id="MBC5622497.1"/>
    </source>
</evidence>
<evidence type="ECO:0000313" key="3">
    <source>
        <dbReference type="Proteomes" id="UP000646484"/>
    </source>
</evidence>
<comment type="caution">
    <text evidence="2">The sequence shown here is derived from an EMBL/GenBank/DDBJ whole genome shotgun (WGS) entry which is preliminary data.</text>
</comment>
<name>A0ABR7D403_9BACT</name>
<dbReference type="SUPFAM" id="SSF49899">
    <property type="entry name" value="Concanavalin A-like lectins/glucanases"/>
    <property type="match status" value="1"/>
</dbReference>
<dbReference type="Proteomes" id="UP000646484">
    <property type="component" value="Unassembled WGS sequence"/>
</dbReference>
<dbReference type="InterPro" id="IPR013320">
    <property type="entry name" value="ConA-like_dom_sf"/>
</dbReference>